<comment type="similarity">
    <text evidence="1">Belongs to the LysR transcriptional regulatory family.</text>
</comment>
<evidence type="ECO:0000256" key="3">
    <source>
        <dbReference type="ARBA" id="ARBA00023125"/>
    </source>
</evidence>
<dbReference type="SUPFAM" id="SSF46785">
    <property type="entry name" value="Winged helix' DNA-binding domain"/>
    <property type="match status" value="1"/>
</dbReference>
<proteinExistence type="inferred from homology"/>
<feature type="domain" description="HTH lysR-type" evidence="5">
    <location>
        <begin position="10"/>
        <end position="67"/>
    </location>
</feature>
<dbReference type="GO" id="GO:0005829">
    <property type="term" value="C:cytosol"/>
    <property type="evidence" value="ECO:0007669"/>
    <property type="project" value="TreeGrafter"/>
</dbReference>
<evidence type="ECO:0000313" key="6">
    <source>
        <dbReference type="EMBL" id="CAB3640866.1"/>
    </source>
</evidence>
<dbReference type="SUPFAM" id="SSF53850">
    <property type="entry name" value="Periplasmic binding protein-like II"/>
    <property type="match status" value="1"/>
</dbReference>
<evidence type="ECO:0000256" key="4">
    <source>
        <dbReference type="ARBA" id="ARBA00023163"/>
    </source>
</evidence>
<dbReference type="PANTHER" id="PTHR30419">
    <property type="entry name" value="HTH-TYPE TRANSCRIPTIONAL REGULATOR YBHD"/>
    <property type="match status" value="1"/>
</dbReference>
<dbReference type="GO" id="GO:0003700">
    <property type="term" value="F:DNA-binding transcription factor activity"/>
    <property type="evidence" value="ECO:0007669"/>
    <property type="project" value="InterPro"/>
</dbReference>
<dbReference type="Gene3D" id="3.40.190.10">
    <property type="entry name" value="Periplasmic binding protein-like II"/>
    <property type="match status" value="2"/>
</dbReference>
<keyword evidence="2" id="KW-0805">Transcription regulation</keyword>
<dbReference type="AlphaFoldDB" id="A0A6J5AAT7"/>
<dbReference type="PROSITE" id="PS50931">
    <property type="entry name" value="HTH_LYSR"/>
    <property type="match status" value="1"/>
</dbReference>
<evidence type="ECO:0000256" key="1">
    <source>
        <dbReference type="ARBA" id="ARBA00009437"/>
    </source>
</evidence>
<evidence type="ECO:0000259" key="5">
    <source>
        <dbReference type="PROSITE" id="PS50931"/>
    </source>
</evidence>
<gene>
    <name evidence="6" type="primary">tsaR_1</name>
    <name evidence="6" type="ORF">LMG22037_00264</name>
</gene>
<dbReference type="InterPro" id="IPR005119">
    <property type="entry name" value="LysR_subst-bd"/>
</dbReference>
<dbReference type="InterPro" id="IPR050950">
    <property type="entry name" value="HTH-type_LysR_regulators"/>
</dbReference>
<name>A0A6J5AAT7_9BURK</name>
<reference evidence="6 7" key="1">
    <citation type="submission" date="2020-04" db="EMBL/GenBank/DDBJ databases">
        <authorList>
            <person name="De Canck E."/>
        </authorList>
    </citation>
    <scope>NUCLEOTIDE SEQUENCE [LARGE SCALE GENOMIC DNA]</scope>
    <source>
        <strain evidence="6 7">LMG 22037</strain>
    </source>
</reference>
<dbReference type="InterPro" id="IPR036388">
    <property type="entry name" value="WH-like_DNA-bd_sf"/>
</dbReference>
<protein>
    <submittedName>
        <fullName evidence="6">HTH-type transcriptional regulator TsaR</fullName>
    </submittedName>
</protein>
<dbReference type="Pfam" id="PF00126">
    <property type="entry name" value="HTH_1"/>
    <property type="match status" value="1"/>
</dbReference>
<dbReference type="InterPro" id="IPR000847">
    <property type="entry name" value="LysR_HTH_N"/>
</dbReference>
<dbReference type="Pfam" id="PF03466">
    <property type="entry name" value="LysR_substrate"/>
    <property type="match status" value="1"/>
</dbReference>
<keyword evidence="3" id="KW-0238">DNA-binding</keyword>
<organism evidence="6 7">
    <name type="scientific">Paraburkholderia phenoliruptrix</name>
    <dbReference type="NCBI Taxonomy" id="252970"/>
    <lineage>
        <taxon>Bacteria</taxon>
        <taxon>Pseudomonadati</taxon>
        <taxon>Pseudomonadota</taxon>
        <taxon>Betaproteobacteria</taxon>
        <taxon>Burkholderiales</taxon>
        <taxon>Burkholderiaceae</taxon>
        <taxon>Paraburkholderia</taxon>
    </lineage>
</organism>
<dbReference type="EMBL" id="CADIKB010000001">
    <property type="protein sequence ID" value="CAB3640866.1"/>
    <property type="molecule type" value="Genomic_DNA"/>
</dbReference>
<dbReference type="InterPro" id="IPR036390">
    <property type="entry name" value="WH_DNA-bd_sf"/>
</dbReference>
<sequence>MPHKPLNHTMKIHQLRVLIAIADAGCVRGAARMLDSSPAAVTQNIQQLEETVRMQLVVRTSSGVTLTACGQTLLAHARLVAAQMTRAHQAIDAMRGEPSGRLSIAVTAWVALTFLPETVARFRTRMPAIQLELFEGLLAIATPRLRDGSLDIYVGRQAPGVTTCDFNYQPLFATSRAVVARQGHPLADSRSLADLLENDWLVALDPQTEGQASYQMFARHGLPVPRSIHFLHSLTVAVALLKRTDMLSIFPWPLVELCAARDGLCAIPLREELEDSTVGIIMRTGEPADAASRCFIDCLIETIRDESWGRTTDIRRAMQSVEVLV</sequence>
<keyword evidence="4" id="KW-0804">Transcription</keyword>
<dbReference type="GO" id="GO:0003677">
    <property type="term" value="F:DNA binding"/>
    <property type="evidence" value="ECO:0007669"/>
    <property type="project" value="UniProtKB-KW"/>
</dbReference>
<dbReference type="PANTHER" id="PTHR30419:SF30">
    <property type="entry name" value="LYSR FAMILY TRANSCRIPTIONAL REGULATOR"/>
    <property type="match status" value="1"/>
</dbReference>
<dbReference type="Gene3D" id="1.10.10.10">
    <property type="entry name" value="Winged helix-like DNA-binding domain superfamily/Winged helix DNA-binding domain"/>
    <property type="match status" value="1"/>
</dbReference>
<accession>A0A6J5AAT7</accession>
<evidence type="ECO:0000256" key="2">
    <source>
        <dbReference type="ARBA" id="ARBA00023015"/>
    </source>
</evidence>
<evidence type="ECO:0000313" key="7">
    <source>
        <dbReference type="Proteomes" id="UP000494249"/>
    </source>
</evidence>
<dbReference type="Proteomes" id="UP000494249">
    <property type="component" value="Unassembled WGS sequence"/>
</dbReference>